<dbReference type="EMBL" id="VIVN01000003">
    <property type="protein sequence ID" value="TWE04881.1"/>
    <property type="molecule type" value="Genomic_DNA"/>
</dbReference>
<accession>A0A561DNE0</accession>
<evidence type="ECO:0000313" key="2">
    <source>
        <dbReference type="Proteomes" id="UP000319671"/>
    </source>
</evidence>
<dbReference type="Proteomes" id="UP000319671">
    <property type="component" value="Unassembled WGS sequence"/>
</dbReference>
<dbReference type="AlphaFoldDB" id="A0A561DNE0"/>
<proteinExistence type="predicted"/>
<evidence type="ECO:0000313" key="1">
    <source>
        <dbReference type="EMBL" id="TWE04881.1"/>
    </source>
</evidence>
<keyword evidence="2" id="KW-1185">Reference proteome</keyword>
<comment type="caution">
    <text evidence="1">The sequence shown here is derived from an EMBL/GenBank/DDBJ whole genome shotgun (WGS) entry which is preliminary data.</text>
</comment>
<name>A0A561DNE0_9BACI</name>
<dbReference type="RefSeq" id="WP_186446400.1">
    <property type="nucleotide sequence ID" value="NZ_VIVN01000003.1"/>
</dbReference>
<protein>
    <submittedName>
        <fullName evidence="1">Uncharacterized protein</fullName>
    </submittedName>
</protein>
<gene>
    <name evidence="1" type="ORF">FB550_10355</name>
</gene>
<organism evidence="1 2">
    <name type="scientific">Neobacillus bataviensis</name>
    <dbReference type="NCBI Taxonomy" id="220685"/>
    <lineage>
        <taxon>Bacteria</taxon>
        <taxon>Bacillati</taxon>
        <taxon>Bacillota</taxon>
        <taxon>Bacilli</taxon>
        <taxon>Bacillales</taxon>
        <taxon>Bacillaceae</taxon>
        <taxon>Neobacillus</taxon>
    </lineage>
</organism>
<reference evidence="1 2" key="1">
    <citation type="submission" date="2019-06" db="EMBL/GenBank/DDBJ databases">
        <title>Sorghum-associated microbial communities from plants grown in Nebraska, USA.</title>
        <authorList>
            <person name="Schachtman D."/>
        </authorList>
    </citation>
    <scope>NUCLEOTIDE SEQUENCE [LARGE SCALE GENOMIC DNA]</scope>
    <source>
        <strain evidence="1 2">2482</strain>
    </source>
</reference>
<sequence>MENVEDFQLHLQNIEFRRLLGFTKLMVPKNAGKEHKENVFNKKAD</sequence>